<dbReference type="PANTHER" id="PTHR11319:SF35">
    <property type="entry name" value="OUTER MEMBRANE PROTEIN PMPC-RELATED"/>
    <property type="match status" value="1"/>
</dbReference>
<evidence type="ECO:0000313" key="2">
    <source>
        <dbReference type="EMBL" id="CAH3190982.1"/>
    </source>
</evidence>
<feature type="transmembrane region" description="Helical" evidence="1">
    <location>
        <begin position="907"/>
        <end position="926"/>
    </location>
</feature>
<feature type="transmembrane region" description="Helical" evidence="1">
    <location>
        <begin position="1060"/>
        <end position="1080"/>
    </location>
</feature>
<dbReference type="Proteomes" id="UP001159427">
    <property type="component" value="Unassembled WGS sequence"/>
</dbReference>
<dbReference type="InterPro" id="IPR006626">
    <property type="entry name" value="PbH1"/>
</dbReference>
<accession>A0ABN8SL60</accession>
<feature type="transmembrane region" description="Helical" evidence="1">
    <location>
        <begin position="1101"/>
        <end position="1123"/>
    </location>
</feature>
<dbReference type="PANTHER" id="PTHR11319">
    <property type="entry name" value="G PROTEIN-COUPLED RECEPTOR-RELATED"/>
    <property type="match status" value="1"/>
</dbReference>
<keyword evidence="1" id="KW-0812">Transmembrane</keyword>
<gene>
    <name evidence="2" type="ORF">PEVE_00021125</name>
</gene>
<feature type="transmembrane region" description="Helical" evidence="1">
    <location>
        <begin position="1319"/>
        <end position="1339"/>
    </location>
</feature>
<keyword evidence="1" id="KW-1133">Transmembrane helix</keyword>
<feature type="non-terminal residue" evidence="2">
    <location>
        <position position="1743"/>
    </location>
</feature>
<dbReference type="SUPFAM" id="SSF51126">
    <property type="entry name" value="Pectin lyase-like"/>
    <property type="match status" value="3"/>
</dbReference>
<proteinExistence type="predicted"/>
<organism evidence="2 3">
    <name type="scientific">Porites evermanni</name>
    <dbReference type="NCBI Taxonomy" id="104178"/>
    <lineage>
        <taxon>Eukaryota</taxon>
        <taxon>Metazoa</taxon>
        <taxon>Cnidaria</taxon>
        <taxon>Anthozoa</taxon>
        <taxon>Hexacorallia</taxon>
        <taxon>Scleractinia</taxon>
        <taxon>Fungiina</taxon>
        <taxon>Poritidae</taxon>
        <taxon>Porites</taxon>
    </lineage>
</organism>
<dbReference type="SMART" id="SM00710">
    <property type="entry name" value="PbH1"/>
    <property type="match status" value="11"/>
</dbReference>
<dbReference type="Gene3D" id="2.160.20.10">
    <property type="entry name" value="Single-stranded right-handed beta-helix, Pectin lyase-like"/>
    <property type="match status" value="2"/>
</dbReference>
<dbReference type="InterPro" id="IPR011050">
    <property type="entry name" value="Pectin_lyase_fold/virulence"/>
</dbReference>
<feature type="transmembrane region" description="Helical" evidence="1">
    <location>
        <begin position="1023"/>
        <end position="1040"/>
    </location>
</feature>
<feature type="transmembrane region" description="Helical" evidence="1">
    <location>
        <begin position="1294"/>
        <end position="1312"/>
    </location>
</feature>
<keyword evidence="3" id="KW-1185">Reference proteome</keyword>
<reference evidence="2 3" key="1">
    <citation type="submission" date="2022-05" db="EMBL/GenBank/DDBJ databases">
        <authorList>
            <consortium name="Genoscope - CEA"/>
            <person name="William W."/>
        </authorList>
    </citation>
    <scope>NUCLEOTIDE SEQUENCE [LARGE SCALE GENOMIC DNA]</scope>
</reference>
<feature type="transmembrane region" description="Helical" evidence="1">
    <location>
        <begin position="1135"/>
        <end position="1154"/>
    </location>
</feature>
<evidence type="ECO:0000256" key="1">
    <source>
        <dbReference type="SAM" id="Phobius"/>
    </source>
</evidence>
<feature type="transmembrane region" description="Helical" evidence="1">
    <location>
        <begin position="1250"/>
        <end position="1274"/>
    </location>
</feature>
<dbReference type="EMBL" id="CALNXI010002829">
    <property type="protein sequence ID" value="CAH3190982.1"/>
    <property type="molecule type" value="Genomic_DNA"/>
</dbReference>
<evidence type="ECO:0000313" key="3">
    <source>
        <dbReference type="Proteomes" id="UP001159427"/>
    </source>
</evidence>
<protein>
    <submittedName>
        <fullName evidence="2">Uncharacterized protein</fullName>
    </submittedName>
</protein>
<name>A0ABN8SL60_9CNID</name>
<feature type="non-terminal residue" evidence="2">
    <location>
        <position position="1"/>
    </location>
</feature>
<comment type="caution">
    <text evidence="2">The sequence shown here is derived from an EMBL/GenBank/DDBJ whole genome shotgun (WGS) entry which is preliminary data.</text>
</comment>
<sequence>LTEGKNLYVSRSLGDDTWSCEQTKPCKTISRAVELASIGDHILLDGTNTDKDPYNCSSGTSHHPGIYVNKSLSLIGYTSPMPHVRCNKGMGLMLNGTDTAEEVNVTITGIVVDEGFVRIQDSSVNIDGCKFENSKHGVDITIYTRTAVDVQITNSTFSGNSKDAQVMFKLKNSSFKGNVLSDEGGCISFESSSSDWQSVFCNITLASVIFSRNQFSLKGLIFLEVNDGKQHIQLENVTFIDNSPSSDMKSVGENEVIIRSNDVDIVINSSILRSQHARFLNVTSNNLTLQISNTSFNGNRVKGNGGVISLRSEVCTFTVYNSSFLNTSAAQGGVINIESVSVKANLEGNTFTDNTAMNEQGGGGGAMYILSPSFLGRVDTEAKYGQTIQGAAENCLQINISSCSFTNAYSSSLGSETSERDLFLTVEGSHFIGCSGSVYFGSSLVIFYKTHVEINITNSHFISNYGGAVAVQAVVSRGRWIRSAGNITIRHSRFSNNSVTEDSGGAIFIGVYNHSKVSFENVTMEHNKAGTFGGAVSLSNNCTLRISKSRFLQNTAPGCGGAIYVFAINSLQVEDSLFYQNYVNSASTGLKQFSLLPDYLKNPGCREDSIDNQPTKEFPSWLYRSHLNFENTTFERNAAASAGAMYLTNGKATFQSCSFIDNFASTQGGNLFTMPGSASLIIQDSVFRQTISELQPSKTMKRNYSLASFIHAESSGALKLYNTTFEVATYGSSGPFLLVRNGRLIDLGRNNLTTFSCSVGSEMEVLHLTVQFTTEVHDQPCTIEVSTLELSCFACQKNSYSLQRGRALGLQVVPGFQCLVCPFGANCSQNIIAKPNFWGYKEKLSPPTLKFTMCPLGYCCPPLHKEFPEYNGCLGNRSGELCGQCSDTYSETLYSTHCRPSHECNDYWFLIVALIYVFLIALYFTFKPSIIPSIKRHLFWFNNCNVANEEEFDRGYVKIVFYLYQAADLLLVSNSSQRILKAKFIEPIVGLFNFHQKFSSTGLVCPFPGLTVVTKRLFSASQVFGTCVMIGLIYVVHWGVQKLRFRGQGAPSVGPYLGGILQTMMLGYATLASASFDLLRCVPIGSDKRLFYDGNVECFQWWQYILIVLICVLFVPFVLILLWGPVKLFRASISVGQFLFACCFPFPCLLYWIFASNTARNLDIDLPTGEESKIIIEKVIYGPFKRPEDGASLSLSWESVLIGRRLILIVLRAFVSDPMSRLLVMTFFCALFLAHHAFTQPFRDRIANMLETISLLSLVLLATVNVFFASLLSLAVPLNDHFNTWWDFCEVVEVVILGAVPVVSCLLVFAAMVSQLCRIIFVVCISLRNLFSICFSFGYREQTDDARPIISICLLHGGHLEFGKYLYISRALGNDTWLCDQSKPCKTISRAVELASSGDHILLDGSNTDKDPYTCQSMSPELSGVQINKSLSLVGYGSPMPNIQCNKGEGLYFKGSDNEQQMKVTLSRLLVRQSSIMVQDSSVHIGGCRFDSSEGLVITIRSRLSLNILVTNSIFYNNSTCISVVMNSTKKQSKNIKVVFKMTNSSFLFGNVQKGMGRCISFTGSQNSSPSVSCDITLEHTTFSGNKLIFPEGLIFLEINNGSQNIKFKSVIFFDNGISSTTKDLMVESVICFVRSTDVNISISSSKFSSEYAKVLNGSAEDISFHIYNSTFHGHKGRANGGVISLQGSNLCKLNVSKSSFANTSAVVGGAISIDCTTIDVVTLNQNNFTNNTASNVGGALYI</sequence>
<keyword evidence="1" id="KW-0472">Membrane</keyword>
<dbReference type="InterPro" id="IPR012334">
    <property type="entry name" value="Pectin_lyas_fold"/>
</dbReference>